<accession>A0A915K8M4</accession>
<protein>
    <submittedName>
        <fullName evidence="3">Uncharacterized protein</fullName>
    </submittedName>
</protein>
<evidence type="ECO:0000256" key="1">
    <source>
        <dbReference type="SAM" id="MobiDB-lite"/>
    </source>
</evidence>
<evidence type="ECO:0000313" key="2">
    <source>
        <dbReference type="Proteomes" id="UP000887565"/>
    </source>
</evidence>
<feature type="region of interest" description="Disordered" evidence="1">
    <location>
        <begin position="16"/>
        <end position="55"/>
    </location>
</feature>
<feature type="region of interest" description="Disordered" evidence="1">
    <location>
        <begin position="100"/>
        <end position="127"/>
    </location>
</feature>
<organism evidence="2 3">
    <name type="scientific">Romanomermis culicivorax</name>
    <name type="common">Nematode worm</name>
    <dbReference type="NCBI Taxonomy" id="13658"/>
    <lineage>
        <taxon>Eukaryota</taxon>
        <taxon>Metazoa</taxon>
        <taxon>Ecdysozoa</taxon>
        <taxon>Nematoda</taxon>
        <taxon>Enoplea</taxon>
        <taxon>Dorylaimia</taxon>
        <taxon>Mermithida</taxon>
        <taxon>Mermithoidea</taxon>
        <taxon>Mermithidae</taxon>
        <taxon>Romanomermis</taxon>
    </lineage>
</organism>
<dbReference type="AlphaFoldDB" id="A0A915K8M4"/>
<feature type="compositionally biased region" description="Basic and acidic residues" evidence="1">
    <location>
        <begin position="46"/>
        <end position="55"/>
    </location>
</feature>
<evidence type="ECO:0000313" key="3">
    <source>
        <dbReference type="WBParaSite" id="nRc.2.0.1.t34719-RA"/>
    </source>
</evidence>
<name>A0A915K8M4_ROMCU</name>
<dbReference type="Proteomes" id="UP000887565">
    <property type="component" value="Unplaced"/>
</dbReference>
<dbReference type="WBParaSite" id="nRc.2.0.1.t34719-RA">
    <property type="protein sequence ID" value="nRc.2.0.1.t34719-RA"/>
    <property type="gene ID" value="nRc.2.0.1.g34719"/>
</dbReference>
<sequence>MRKFLAKRVQEDKVFMDSSQDSNRDISSPCSSTSSTYGARSLDVSAKNDDNKSAKIDISNGNDKLMPISFFPRNIAVKKTTAFFVQDILKMDDYCKEAMTDGLGNEENNDDGANLHKNSSHVAGKAN</sequence>
<proteinExistence type="predicted"/>
<keyword evidence="2" id="KW-1185">Reference proteome</keyword>
<reference evidence="3" key="1">
    <citation type="submission" date="2022-11" db="UniProtKB">
        <authorList>
            <consortium name="WormBaseParasite"/>
        </authorList>
    </citation>
    <scope>IDENTIFICATION</scope>
</reference>
<feature type="compositionally biased region" description="Low complexity" evidence="1">
    <location>
        <begin position="27"/>
        <end position="36"/>
    </location>
</feature>